<evidence type="ECO:0008006" key="3">
    <source>
        <dbReference type="Google" id="ProtNLM"/>
    </source>
</evidence>
<reference evidence="2" key="1">
    <citation type="journal article" date="2013" name="Environ. Microbiol.">
        <title>Microbiota from the distal guts of lean and obese adolescents exhibit partial functional redundancy besides clear differences in community structure.</title>
        <authorList>
            <person name="Ferrer M."/>
            <person name="Ruiz A."/>
            <person name="Lanza F."/>
            <person name="Haange S.B."/>
            <person name="Oberbach A."/>
            <person name="Till H."/>
            <person name="Bargiela R."/>
            <person name="Campoy C."/>
            <person name="Segura M.T."/>
            <person name="Richter M."/>
            <person name="von Bergen M."/>
            <person name="Seifert J."/>
            <person name="Suarez A."/>
        </authorList>
    </citation>
    <scope>NUCLEOTIDE SEQUENCE</scope>
</reference>
<comment type="caution">
    <text evidence="2">The sequence shown here is derived from an EMBL/GenBank/DDBJ whole genome shotgun (WGS) entry which is preliminary data.</text>
</comment>
<dbReference type="GO" id="GO:0005615">
    <property type="term" value="C:extracellular space"/>
    <property type="evidence" value="ECO:0007669"/>
    <property type="project" value="TreeGrafter"/>
</dbReference>
<dbReference type="InterPro" id="IPR050149">
    <property type="entry name" value="Collagen_superfamily"/>
</dbReference>
<dbReference type="InterPro" id="IPR008160">
    <property type="entry name" value="Collagen"/>
</dbReference>
<sequence length="337" mass="36537">MNDDKIKNIFENKIIREKLYNAGMYPMIGPTGPRGKGIEILDSYDTYEELLEKHPKGNSGDCYLIGDILYIWNQDKKEWMETESIKGPTGPSEKIEIRNTITGEENDKAQVIDNFDGEKHILDFIIPKGKQGEKGLKGDQGVAGVQGEVGPTGPSGIQGPKGDIGPKGDKGDIGPTGPKGEQGEIGPTGPKGNMGPTSYSTIGFIRYASTTESTDASIYTYRIIPGTANIIQIKNNKDITINNTGLFEITVCGRISGVTTETGGKFSLMNTTTGKDLTDLSFELNKGNTEDMDFSEVAFAEITAPANLRIKTEITGDKKTSNILFSTINVLIKGYYV</sequence>
<protein>
    <recommendedName>
        <fullName evidence="3">Collagen triple helix repeat protein</fullName>
    </recommendedName>
</protein>
<dbReference type="Pfam" id="PF01391">
    <property type="entry name" value="Collagen"/>
    <property type="match status" value="1"/>
</dbReference>
<feature type="region of interest" description="Disordered" evidence="1">
    <location>
        <begin position="146"/>
        <end position="194"/>
    </location>
</feature>
<evidence type="ECO:0000256" key="1">
    <source>
        <dbReference type="SAM" id="MobiDB-lite"/>
    </source>
</evidence>
<proteinExistence type="predicted"/>
<dbReference type="PANTHER" id="PTHR24023:SF1095">
    <property type="entry name" value="EGF-LIKE DOMAIN-CONTAINING PROTEIN"/>
    <property type="match status" value="1"/>
</dbReference>
<dbReference type="AlphaFoldDB" id="K1TIC5"/>
<accession>K1TIC5</accession>
<organism evidence="2">
    <name type="scientific">human gut metagenome</name>
    <dbReference type="NCBI Taxonomy" id="408170"/>
    <lineage>
        <taxon>unclassified sequences</taxon>
        <taxon>metagenomes</taxon>
        <taxon>organismal metagenomes</taxon>
    </lineage>
</organism>
<dbReference type="EMBL" id="AJWZ01001756">
    <property type="protein sequence ID" value="EKC72862.1"/>
    <property type="molecule type" value="Genomic_DNA"/>
</dbReference>
<dbReference type="GO" id="GO:0031012">
    <property type="term" value="C:extracellular matrix"/>
    <property type="evidence" value="ECO:0007669"/>
    <property type="project" value="TreeGrafter"/>
</dbReference>
<dbReference type="PANTHER" id="PTHR24023">
    <property type="entry name" value="COLLAGEN ALPHA"/>
    <property type="match status" value="1"/>
</dbReference>
<name>K1TIC5_9ZZZZ</name>
<dbReference type="GO" id="GO:0030198">
    <property type="term" value="P:extracellular matrix organization"/>
    <property type="evidence" value="ECO:0007669"/>
    <property type="project" value="TreeGrafter"/>
</dbReference>
<gene>
    <name evidence="2" type="ORF">OBE_02686</name>
</gene>
<evidence type="ECO:0000313" key="2">
    <source>
        <dbReference type="EMBL" id="EKC72862.1"/>
    </source>
</evidence>
<dbReference type="GO" id="GO:0030020">
    <property type="term" value="F:extracellular matrix structural constituent conferring tensile strength"/>
    <property type="evidence" value="ECO:0007669"/>
    <property type="project" value="TreeGrafter"/>
</dbReference>